<reference evidence="2" key="1">
    <citation type="journal article" date="2019" name="Int. J. Syst. Evol. Microbiol.">
        <title>The Global Catalogue of Microorganisms (GCM) 10K type strain sequencing project: providing services to taxonomists for standard genome sequencing and annotation.</title>
        <authorList>
            <consortium name="The Broad Institute Genomics Platform"/>
            <consortium name="The Broad Institute Genome Sequencing Center for Infectious Disease"/>
            <person name="Wu L."/>
            <person name="Ma J."/>
        </authorList>
    </citation>
    <scope>NUCLEOTIDE SEQUENCE [LARGE SCALE GENOMIC DNA]</scope>
    <source>
        <strain evidence="2">JCM 10083</strain>
    </source>
</reference>
<sequence length="52" mass="5500">MSTELLMEGAEAYTSLAEVAAVPGSDAPGAWPRTSYLTAHICYIAYTIESSC</sequence>
<protein>
    <submittedName>
        <fullName evidence="1">Uncharacterized protein</fullName>
    </submittedName>
</protein>
<name>A0ABW2TEN4_9ACTN</name>
<evidence type="ECO:0000313" key="2">
    <source>
        <dbReference type="Proteomes" id="UP001596514"/>
    </source>
</evidence>
<accession>A0ABW2TEN4</accession>
<evidence type="ECO:0000313" key="1">
    <source>
        <dbReference type="EMBL" id="MFC7607163.1"/>
    </source>
</evidence>
<proteinExistence type="predicted"/>
<dbReference type="EMBL" id="JBHTEE010000001">
    <property type="protein sequence ID" value="MFC7607163.1"/>
    <property type="molecule type" value="Genomic_DNA"/>
</dbReference>
<keyword evidence="2" id="KW-1185">Reference proteome</keyword>
<dbReference type="RefSeq" id="WP_343979118.1">
    <property type="nucleotide sequence ID" value="NZ_BAAAGK010000177.1"/>
</dbReference>
<comment type="caution">
    <text evidence="1">The sequence shown here is derived from an EMBL/GenBank/DDBJ whole genome shotgun (WGS) entry which is preliminary data.</text>
</comment>
<dbReference type="Proteomes" id="UP001596514">
    <property type="component" value="Unassembled WGS sequence"/>
</dbReference>
<organism evidence="1 2">
    <name type="scientific">Streptosporangium amethystogenes subsp. fukuiense</name>
    <dbReference type="NCBI Taxonomy" id="698418"/>
    <lineage>
        <taxon>Bacteria</taxon>
        <taxon>Bacillati</taxon>
        <taxon>Actinomycetota</taxon>
        <taxon>Actinomycetes</taxon>
        <taxon>Streptosporangiales</taxon>
        <taxon>Streptosporangiaceae</taxon>
        <taxon>Streptosporangium</taxon>
    </lineage>
</organism>
<gene>
    <name evidence="1" type="ORF">ACFQVD_44450</name>
</gene>